<dbReference type="GO" id="GO:0005737">
    <property type="term" value="C:cytoplasm"/>
    <property type="evidence" value="ECO:0007669"/>
    <property type="project" value="UniProtKB-SubCell"/>
</dbReference>
<dbReference type="AlphaFoldDB" id="A0A1F6XMW8"/>
<evidence type="ECO:0000256" key="8">
    <source>
        <dbReference type="ARBA" id="ARBA00022741"/>
    </source>
</evidence>
<dbReference type="InterPro" id="IPR006070">
    <property type="entry name" value="Sua5-like_dom"/>
</dbReference>
<evidence type="ECO:0000256" key="6">
    <source>
        <dbReference type="ARBA" id="ARBA00022694"/>
    </source>
</evidence>
<dbReference type="GO" id="GO:0005524">
    <property type="term" value="F:ATP binding"/>
    <property type="evidence" value="ECO:0007669"/>
    <property type="project" value="UniProtKB-KW"/>
</dbReference>
<comment type="catalytic activity">
    <reaction evidence="11">
        <text>L-threonine + hydrogencarbonate + ATP = L-threonylcarbamoyladenylate + diphosphate + H2O</text>
        <dbReference type="Rhea" id="RHEA:36407"/>
        <dbReference type="ChEBI" id="CHEBI:15377"/>
        <dbReference type="ChEBI" id="CHEBI:17544"/>
        <dbReference type="ChEBI" id="CHEBI:30616"/>
        <dbReference type="ChEBI" id="CHEBI:33019"/>
        <dbReference type="ChEBI" id="CHEBI:57926"/>
        <dbReference type="ChEBI" id="CHEBI:73682"/>
        <dbReference type="EC" id="2.7.7.87"/>
    </reaction>
</comment>
<dbReference type="EMBL" id="MFVE01000005">
    <property type="protein sequence ID" value="OGI95443.1"/>
    <property type="molecule type" value="Genomic_DNA"/>
</dbReference>
<evidence type="ECO:0000256" key="5">
    <source>
        <dbReference type="ARBA" id="ARBA00022679"/>
    </source>
</evidence>
<dbReference type="SUPFAM" id="SSF55821">
    <property type="entry name" value="YrdC/RibB"/>
    <property type="match status" value="1"/>
</dbReference>
<dbReference type="PROSITE" id="PS51163">
    <property type="entry name" value="YRDC"/>
    <property type="match status" value="1"/>
</dbReference>
<sequence>MWDNEKNKELVKILKAGGVVVMPTDTIYGIVASALDVSATNRVYEIRKRDSNKPCIILIGGLEDVQKFGIFLTEEQKNEIGKFQGPVSFVVDIEGERFAYLHRSTKTLAFRLPAREDLRNLLKETGPLIAPSANIEGQPPAKNIIEAKKYFGDQVNLYVDGGEIRGQASKVVRLHTDGSMEIFR</sequence>
<keyword evidence="9" id="KW-0067">ATP-binding</keyword>
<dbReference type="PANTHER" id="PTHR17490:SF16">
    <property type="entry name" value="THREONYLCARBAMOYL-AMP SYNTHASE"/>
    <property type="match status" value="1"/>
</dbReference>
<dbReference type="PANTHER" id="PTHR17490">
    <property type="entry name" value="SUA5"/>
    <property type="match status" value="1"/>
</dbReference>
<dbReference type="GO" id="GO:0006450">
    <property type="term" value="P:regulation of translational fidelity"/>
    <property type="evidence" value="ECO:0007669"/>
    <property type="project" value="TreeGrafter"/>
</dbReference>
<reference evidence="13 14" key="1">
    <citation type="journal article" date="2016" name="Nat. Commun.">
        <title>Thousands of microbial genomes shed light on interconnected biogeochemical processes in an aquifer system.</title>
        <authorList>
            <person name="Anantharaman K."/>
            <person name="Brown C.T."/>
            <person name="Hug L.A."/>
            <person name="Sharon I."/>
            <person name="Castelle C.J."/>
            <person name="Probst A.J."/>
            <person name="Thomas B.C."/>
            <person name="Singh A."/>
            <person name="Wilkins M.J."/>
            <person name="Karaoz U."/>
            <person name="Brodie E.L."/>
            <person name="Williams K.H."/>
            <person name="Hubbard S.S."/>
            <person name="Banfield J.F."/>
        </authorList>
    </citation>
    <scope>NUCLEOTIDE SEQUENCE [LARGE SCALE GENOMIC DNA]</scope>
</reference>
<comment type="caution">
    <text evidence="13">The sequence shown here is derived from an EMBL/GenBank/DDBJ whole genome shotgun (WGS) entry which is preliminary data.</text>
</comment>
<keyword evidence="4" id="KW-0963">Cytoplasm</keyword>
<keyword evidence="7" id="KW-0548">Nucleotidyltransferase</keyword>
<dbReference type="GO" id="GO:0003725">
    <property type="term" value="F:double-stranded RNA binding"/>
    <property type="evidence" value="ECO:0007669"/>
    <property type="project" value="InterPro"/>
</dbReference>
<organism evidence="13 14">
    <name type="scientific">Candidatus Nomurabacteria bacterium RIFCSPLOWO2_01_FULL_42_17</name>
    <dbReference type="NCBI Taxonomy" id="1801780"/>
    <lineage>
        <taxon>Bacteria</taxon>
        <taxon>Candidatus Nomuraibacteriota</taxon>
    </lineage>
</organism>
<dbReference type="Gene3D" id="3.90.870.10">
    <property type="entry name" value="DHBP synthase"/>
    <property type="match status" value="1"/>
</dbReference>
<keyword evidence="6" id="KW-0819">tRNA processing</keyword>
<feature type="domain" description="YrdC-like" evidence="12">
    <location>
        <begin position="4"/>
        <end position="184"/>
    </location>
</feature>
<comment type="subcellular location">
    <subcellularLocation>
        <location evidence="1">Cytoplasm</location>
    </subcellularLocation>
</comment>
<evidence type="ECO:0000256" key="7">
    <source>
        <dbReference type="ARBA" id="ARBA00022695"/>
    </source>
</evidence>
<evidence type="ECO:0000256" key="1">
    <source>
        <dbReference type="ARBA" id="ARBA00004496"/>
    </source>
</evidence>
<protein>
    <recommendedName>
        <fullName evidence="10">L-threonylcarbamoyladenylate synthase</fullName>
        <ecNumber evidence="3">2.7.7.87</ecNumber>
    </recommendedName>
    <alternativeName>
        <fullName evidence="10">L-threonylcarbamoyladenylate synthase</fullName>
    </alternativeName>
</protein>
<evidence type="ECO:0000256" key="10">
    <source>
        <dbReference type="ARBA" id="ARBA00029774"/>
    </source>
</evidence>
<dbReference type="GO" id="GO:0061710">
    <property type="term" value="F:L-threonylcarbamoyladenylate synthase"/>
    <property type="evidence" value="ECO:0007669"/>
    <property type="project" value="UniProtKB-EC"/>
</dbReference>
<evidence type="ECO:0000313" key="13">
    <source>
        <dbReference type="EMBL" id="OGI95443.1"/>
    </source>
</evidence>
<keyword evidence="8" id="KW-0547">Nucleotide-binding</keyword>
<evidence type="ECO:0000259" key="12">
    <source>
        <dbReference type="PROSITE" id="PS51163"/>
    </source>
</evidence>
<dbReference type="NCBIfam" id="TIGR00057">
    <property type="entry name" value="L-threonylcarbamoyladenylate synthase"/>
    <property type="match status" value="1"/>
</dbReference>
<evidence type="ECO:0000256" key="11">
    <source>
        <dbReference type="ARBA" id="ARBA00048366"/>
    </source>
</evidence>
<dbReference type="STRING" id="1801780.A2917_02680"/>
<evidence type="ECO:0000256" key="4">
    <source>
        <dbReference type="ARBA" id="ARBA00022490"/>
    </source>
</evidence>
<dbReference type="Proteomes" id="UP000178104">
    <property type="component" value="Unassembled WGS sequence"/>
</dbReference>
<keyword evidence="5" id="KW-0808">Transferase</keyword>
<dbReference type="GO" id="GO:0000049">
    <property type="term" value="F:tRNA binding"/>
    <property type="evidence" value="ECO:0007669"/>
    <property type="project" value="TreeGrafter"/>
</dbReference>
<dbReference type="InterPro" id="IPR050156">
    <property type="entry name" value="TC-AMP_synthase_SUA5"/>
</dbReference>
<dbReference type="EC" id="2.7.7.87" evidence="3"/>
<evidence type="ECO:0000256" key="2">
    <source>
        <dbReference type="ARBA" id="ARBA00007663"/>
    </source>
</evidence>
<dbReference type="Pfam" id="PF01300">
    <property type="entry name" value="Sua5_yciO_yrdC"/>
    <property type="match status" value="1"/>
</dbReference>
<proteinExistence type="inferred from homology"/>
<dbReference type="InterPro" id="IPR017945">
    <property type="entry name" value="DHBP_synth_RibB-like_a/b_dom"/>
</dbReference>
<gene>
    <name evidence="13" type="ORF">A2917_02680</name>
</gene>
<comment type="similarity">
    <text evidence="2">Belongs to the SUA5 family.</text>
</comment>
<evidence type="ECO:0000313" key="14">
    <source>
        <dbReference type="Proteomes" id="UP000178104"/>
    </source>
</evidence>
<name>A0A1F6XMW8_9BACT</name>
<evidence type="ECO:0000256" key="9">
    <source>
        <dbReference type="ARBA" id="ARBA00022840"/>
    </source>
</evidence>
<dbReference type="GO" id="GO:0008033">
    <property type="term" value="P:tRNA processing"/>
    <property type="evidence" value="ECO:0007669"/>
    <property type="project" value="UniProtKB-KW"/>
</dbReference>
<evidence type="ECO:0000256" key="3">
    <source>
        <dbReference type="ARBA" id="ARBA00012584"/>
    </source>
</evidence>
<accession>A0A1F6XMW8</accession>